<keyword evidence="1" id="KW-0472">Membrane</keyword>
<dbReference type="Gene3D" id="1.20.140.150">
    <property type="match status" value="1"/>
</dbReference>
<dbReference type="EMBL" id="CAJOAZ010000460">
    <property type="protein sequence ID" value="CAF3654230.1"/>
    <property type="molecule type" value="Genomic_DNA"/>
</dbReference>
<evidence type="ECO:0000313" key="4">
    <source>
        <dbReference type="EMBL" id="CAF0881937.1"/>
    </source>
</evidence>
<keyword evidence="1" id="KW-0812">Transmembrane</keyword>
<dbReference type="Proteomes" id="UP000663868">
    <property type="component" value="Unassembled WGS sequence"/>
</dbReference>
<dbReference type="Proteomes" id="UP000663881">
    <property type="component" value="Unassembled WGS sequence"/>
</dbReference>
<evidence type="ECO:0000313" key="7">
    <source>
        <dbReference type="EMBL" id="CAF3719609.1"/>
    </source>
</evidence>
<evidence type="ECO:0000313" key="2">
    <source>
        <dbReference type="EMBL" id="CAF0777998.1"/>
    </source>
</evidence>
<feature type="transmembrane region" description="Helical" evidence="1">
    <location>
        <begin position="117"/>
        <end position="136"/>
    </location>
</feature>
<evidence type="ECO:0000256" key="1">
    <source>
        <dbReference type="SAM" id="Phobius"/>
    </source>
</evidence>
<dbReference type="EMBL" id="CAJNOE010000034">
    <property type="protein sequence ID" value="CAF0777998.1"/>
    <property type="molecule type" value="Genomic_DNA"/>
</dbReference>
<dbReference type="EMBL" id="CAJNOG010000032">
    <property type="protein sequence ID" value="CAF0804145.1"/>
    <property type="molecule type" value="Genomic_DNA"/>
</dbReference>
<dbReference type="EMBL" id="CAJNON010000055">
    <property type="protein sequence ID" value="CAF0881937.1"/>
    <property type="molecule type" value="Genomic_DNA"/>
</dbReference>
<gene>
    <name evidence="2" type="ORF">IZO911_LOCUS5669</name>
    <name evidence="3" type="ORF">JYZ213_LOCUS5417</name>
    <name evidence="7" type="ORF">KXQ929_LOCUS12315</name>
    <name evidence="5" type="ORF">OKA104_LOCUS1236</name>
    <name evidence="6" type="ORF">OXD698_LOCUS9199</name>
    <name evidence="4" type="ORF">VCS650_LOCUS8295</name>
</gene>
<keyword evidence="1" id="KW-1133">Transmembrane helix</keyword>
<dbReference type="EMBL" id="CAJOAY010000028">
    <property type="protein sequence ID" value="CAF3496321.1"/>
    <property type="molecule type" value="Genomic_DNA"/>
</dbReference>
<dbReference type="AlphaFoldDB" id="A0A818GUU4"/>
<evidence type="ECO:0000313" key="8">
    <source>
        <dbReference type="Proteomes" id="UP000663881"/>
    </source>
</evidence>
<organism evidence="5 8">
    <name type="scientific">Adineta steineri</name>
    <dbReference type="NCBI Taxonomy" id="433720"/>
    <lineage>
        <taxon>Eukaryota</taxon>
        <taxon>Metazoa</taxon>
        <taxon>Spiralia</taxon>
        <taxon>Gnathifera</taxon>
        <taxon>Rotifera</taxon>
        <taxon>Eurotatoria</taxon>
        <taxon>Bdelloidea</taxon>
        <taxon>Adinetida</taxon>
        <taxon>Adinetidae</taxon>
        <taxon>Adineta</taxon>
    </lineage>
</organism>
<evidence type="ECO:0000313" key="6">
    <source>
        <dbReference type="EMBL" id="CAF3654230.1"/>
    </source>
</evidence>
<dbReference type="Proteomes" id="UP000663844">
    <property type="component" value="Unassembled WGS sequence"/>
</dbReference>
<dbReference type="Proteomes" id="UP000663891">
    <property type="component" value="Unassembled WGS sequence"/>
</dbReference>
<comment type="caution">
    <text evidence="5">The sequence shown here is derived from an EMBL/GenBank/DDBJ whole genome shotgun (WGS) entry which is preliminary data.</text>
</comment>
<dbReference type="OrthoDB" id="10053570at2759"/>
<evidence type="ECO:0000313" key="5">
    <source>
        <dbReference type="EMBL" id="CAF3496321.1"/>
    </source>
</evidence>
<name>A0A818GUU4_9BILA</name>
<feature type="transmembrane region" description="Helical" evidence="1">
    <location>
        <begin position="156"/>
        <end position="176"/>
    </location>
</feature>
<dbReference type="EMBL" id="CAJOBB010000631">
    <property type="protein sequence ID" value="CAF3719609.1"/>
    <property type="molecule type" value="Genomic_DNA"/>
</dbReference>
<feature type="transmembrane region" description="Helical" evidence="1">
    <location>
        <begin position="7"/>
        <end position="28"/>
    </location>
</feature>
<proteinExistence type="predicted"/>
<protein>
    <submittedName>
        <fullName evidence="5">Uncharacterized protein</fullName>
    </submittedName>
</protein>
<accession>A0A818GUU4</accession>
<feature type="transmembrane region" description="Helical" evidence="1">
    <location>
        <begin position="77"/>
        <end position="105"/>
    </location>
</feature>
<evidence type="ECO:0000313" key="3">
    <source>
        <dbReference type="EMBL" id="CAF0804145.1"/>
    </source>
</evidence>
<reference evidence="5" key="1">
    <citation type="submission" date="2021-02" db="EMBL/GenBank/DDBJ databases">
        <authorList>
            <person name="Nowell W R."/>
        </authorList>
    </citation>
    <scope>NUCLEOTIDE SEQUENCE</scope>
</reference>
<dbReference type="Proteomes" id="UP000663860">
    <property type="component" value="Unassembled WGS sequence"/>
</dbReference>
<dbReference type="Proteomes" id="UP000663845">
    <property type="component" value="Unassembled WGS sequence"/>
</dbReference>
<sequence length="195" mass="22087">MALFYVGYVLVVSSTIAFILAILTPRWIYPNVTSVSPSANASNYQGIFFVNLIANNNTCSDWILTYKDSIANCRPPYAVACAALSIVASSLSIILLWLAGGYLYIRRRRLAPHFVTFLAGLTLFIFFTTAVIWIVMLTMNRDGDMKIYRDNIGFSLWIAVGASGGYLLAFILFVLYRIDIGHRRYLKDMDYTRRF</sequence>